<feature type="coiled-coil region" evidence="1">
    <location>
        <begin position="113"/>
        <end position="140"/>
    </location>
</feature>
<gene>
    <name evidence="2" type="ORF">FLP30_13390</name>
</gene>
<evidence type="ECO:0000256" key="1">
    <source>
        <dbReference type="SAM" id="Coils"/>
    </source>
</evidence>
<name>A0A5C1YUG4_9PROT</name>
<evidence type="ECO:0000313" key="2">
    <source>
        <dbReference type="EMBL" id="QEO18857.1"/>
    </source>
</evidence>
<geneLocation type="plasmid" evidence="2">
    <name>unnamed1</name>
</geneLocation>
<keyword evidence="3" id="KW-1185">Reference proteome</keyword>
<sequence>MDLIDFRALNQTRRAAEGTEAATRAMQKSLAQMAQGTVPAATFTTIYNENNYLRELAQYWEENARIMKENRDQYSDWGDKQSAKAKRLQAELADALASFDSMKKHRDEWQAWGKKQQARADKLQAELNALRQAQAQAQAQGQTA</sequence>
<reference evidence="2 3" key="1">
    <citation type="submission" date="2019-09" db="EMBL/GenBank/DDBJ databases">
        <title>Genome sequencing of strain KACC 21233.</title>
        <authorList>
            <person name="Heo J."/>
            <person name="Kim S.-J."/>
            <person name="Kim J.-S."/>
            <person name="Hong S.-B."/>
            <person name="Kwon S.-W."/>
        </authorList>
    </citation>
    <scope>NUCLEOTIDE SEQUENCE [LARGE SCALE GENOMIC DNA]</scope>
    <source>
        <strain evidence="2 3">KACC 21233</strain>
        <plasmid evidence="2 3">unnamed1</plasmid>
    </source>
</reference>
<dbReference type="RefSeq" id="WP_149280511.1">
    <property type="nucleotide sequence ID" value="NZ_CP043507.1"/>
</dbReference>
<keyword evidence="2" id="KW-0614">Plasmid</keyword>
<dbReference type="EMBL" id="CP043507">
    <property type="protein sequence ID" value="QEO18857.1"/>
    <property type="molecule type" value="Genomic_DNA"/>
</dbReference>
<organism evidence="2 3">
    <name type="scientific">Acetobacter vaccinii</name>
    <dbReference type="NCBI Taxonomy" id="2592655"/>
    <lineage>
        <taxon>Bacteria</taxon>
        <taxon>Pseudomonadati</taxon>
        <taxon>Pseudomonadota</taxon>
        <taxon>Alphaproteobacteria</taxon>
        <taxon>Acetobacterales</taxon>
        <taxon>Acetobacteraceae</taxon>
        <taxon>Acetobacter</taxon>
    </lineage>
</organism>
<keyword evidence="1" id="KW-0175">Coiled coil</keyword>
<evidence type="ECO:0000313" key="3">
    <source>
        <dbReference type="Proteomes" id="UP000324536"/>
    </source>
</evidence>
<protein>
    <submittedName>
        <fullName evidence="2">Uncharacterized protein</fullName>
    </submittedName>
</protein>
<dbReference type="AlphaFoldDB" id="A0A5C1YUG4"/>
<proteinExistence type="predicted"/>
<dbReference type="KEGG" id="acek:FLP30_13390"/>
<accession>A0A5C1YUG4</accession>
<dbReference type="Proteomes" id="UP000324536">
    <property type="component" value="Plasmid unnamed1"/>
</dbReference>